<dbReference type="STRING" id="1160497.A0A1L9VX06"/>
<keyword evidence="3" id="KW-1185">Reference proteome</keyword>
<proteinExistence type="predicted"/>
<dbReference type="GeneID" id="34456106"/>
<dbReference type="AlphaFoldDB" id="A0A1L9VX06"/>
<dbReference type="GO" id="GO:0000175">
    <property type="term" value="F:3'-5'-RNA exonuclease activity"/>
    <property type="evidence" value="ECO:0007669"/>
    <property type="project" value="TreeGrafter"/>
</dbReference>
<dbReference type="InterPro" id="IPR005135">
    <property type="entry name" value="Endo/exonuclease/phosphatase"/>
</dbReference>
<dbReference type="PANTHER" id="PTHR12121:SF36">
    <property type="entry name" value="ENDONUCLEASE_EXONUCLEASE_PHOSPHATASE DOMAIN-CONTAINING PROTEIN"/>
    <property type="match status" value="1"/>
</dbReference>
<sequence>MQILTQLPLRILTHNIRYATTSLFEGERPWAERKQPLLNELLYNTRNLDAFICLQEVLHSQLIDILSGLNHDSQQREPKRAQEPWAYIGVGRDDGGKAGEYSPIFYRPAVWQLRHWETVWLSETPTVPSKGWDASSIRIVTIGVFTHRVSQRTILSMNTHLDDQGSRSRFQAAHIILQKIREHKESEWGGVISGVFLTGDLNSEEHQEAYQVLTAADSPVVDTATLVDVKEHYGDRITWTGFDHEPEPPSRLDYIFLDGGRSPWKVQGYAVLPNRFEDGIYNSDHRAVVTDVVLS</sequence>
<dbReference type="Pfam" id="PF03372">
    <property type="entry name" value="Exo_endo_phos"/>
    <property type="match status" value="1"/>
</dbReference>
<protein>
    <recommendedName>
        <fullName evidence="1">Endonuclease/exonuclease/phosphatase domain-containing protein</fullName>
    </recommendedName>
</protein>
<dbReference type="Gene3D" id="3.60.10.10">
    <property type="entry name" value="Endonuclease/exonuclease/phosphatase"/>
    <property type="match status" value="1"/>
</dbReference>
<dbReference type="VEuPathDB" id="FungiDB:ASPGLDRAFT_117163"/>
<feature type="domain" description="Endonuclease/exonuclease/phosphatase" evidence="1">
    <location>
        <begin position="13"/>
        <end position="275"/>
    </location>
</feature>
<name>A0A1L9VX06_ASPGL</name>
<accession>A0A1L9VX06</accession>
<dbReference type="RefSeq" id="XP_022405120.1">
    <property type="nucleotide sequence ID" value="XM_022539845.1"/>
</dbReference>
<dbReference type="InterPro" id="IPR050410">
    <property type="entry name" value="CCR4/nocturin_mRNA_transcr"/>
</dbReference>
<dbReference type="EMBL" id="KV878889">
    <property type="protein sequence ID" value="OJJ88444.1"/>
    <property type="molecule type" value="Genomic_DNA"/>
</dbReference>
<dbReference type="FunFam" id="3.60.10.10:FF:000101">
    <property type="entry name" value="Endonuclease/exonuclease/phosphatase family protein"/>
    <property type="match status" value="1"/>
</dbReference>
<organism evidence="2 3">
    <name type="scientific">Aspergillus glaucus CBS 516.65</name>
    <dbReference type="NCBI Taxonomy" id="1160497"/>
    <lineage>
        <taxon>Eukaryota</taxon>
        <taxon>Fungi</taxon>
        <taxon>Dikarya</taxon>
        <taxon>Ascomycota</taxon>
        <taxon>Pezizomycotina</taxon>
        <taxon>Eurotiomycetes</taxon>
        <taxon>Eurotiomycetidae</taxon>
        <taxon>Eurotiales</taxon>
        <taxon>Aspergillaceae</taxon>
        <taxon>Aspergillus</taxon>
        <taxon>Aspergillus subgen. Aspergillus</taxon>
    </lineage>
</organism>
<dbReference type="Proteomes" id="UP000184300">
    <property type="component" value="Unassembled WGS sequence"/>
</dbReference>
<evidence type="ECO:0000259" key="1">
    <source>
        <dbReference type="Pfam" id="PF03372"/>
    </source>
</evidence>
<dbReference type="SUPFAM" id="SSF56219">
    <property type="entry name" value="DNase I-like"/>
    <property type="match status" value="1"/>
</dbReference>
<evidence type="ECO:0000313" key="2">
    <source>
        <dbReference type="EMBL" id="OJJ88444.1"/>
    </source>
</evidence>
<reference evidence="3" key="1">
    <citation type="journal article" date="2017" name="Genome Biol.">
        <title>Comparative genomics reveals high biological diversity and specific adaptations in the industrially and medically important fungal genus Aspergillus.</title>
        <authorList>
            <person name="de Vries R.P."/>
            <person name="Riley R."/>
            <person name="Wiebenga A."/>
            <person name="Aguilar-Osorio G."/>
            <person name="Amillis S."/>
            <person name="Uchima C.A."/>
            <person name="Anderluh G."/>
            <person name="Asadollahi M."/>
            <person name="Askin M."/>
            <person name="Barry K."/>
            <person name="Battaglia E."/>
            <person name="Bayram O."/>
            <person name="Benocci T."/>
            <person name="Braus-Stromeyer S.A."/>
            <person name="Caldana C."/>
            <person name="Canovas D."/>
            <person name="Cerqueira G.C."/>
            <person name="Chen F."/>
            <person name="Chen W."/>
            <person name="Choi C."/>
            <person name="Clum A."/>
            <person name="Dos Santos R.A."/>
            <person name="Damasio A.R."/>
            <person name="Diallinas G."/>
            <person name="Emri T."/>
            <person name="Fekete E."/>
            <person name="Flipphi M."/>
            <person name="Freyberg S."/>
            <person name="Gallo A."/>
            <person name="Gournas C."/>
            <person name="Habgood R."/>
            <person name="Hainaut M."/>
            <person name="Harispe M.L."/>
            <person name="Henrissat B."/>
            <person name="Hilden K.S."/>
            <person name="Hope R."/>
            <person name="Hossain A."/>
            <person name="Karabika E."/>
            <person name="Karaffa L."/>
            <person name="Karanyi Z."/>
            <person name="Krasevec N."/>
            <person name="Kuo A."/>
            <person name="Kusch H."/>
            <person name="LaButti K."/>
            <person name="Lagendijk E.L."/>
            <person name="Lapidus A."/>
            <person name="Levasseur A."/>
            <person name="Lindquist E."/>
            <person name="Lipzen A."/>
            <person name="Logrieco A.F."/>
            <person name="MacCabe A."/>
            <person name="Maekelae M.R."/>
            <person name="Malavazi I."/>
            <person name="Melin P."/>
            <person name="Meyer V."/>
            <person name="Mielnichuk N."/>
            <person name="Miskei M."/>
            <person name="Molnar A.P."/>
            <person name="Mule G."/>
            <person name="Ngan C.Y."/>
            <person name="Orejas M."/>
            <person name="Orosz E."/>
            <person name="Ouedraogo J.P."/>
            <person name="Overkamp K.M."/>
            <person name="Park H.-S."/>
            <person name="Perrone G."/>
            <person name="Piumi F."/>
            <person name="Punt P.J."/>
            <person name="Ram A.F."/>
            <person name="Ramon A."/>
            <person name="Rauscher S."/>
            <person name="Record E."/>
            <person name="Riano-Pachon D.M."/>
            <person name="Robert V."/>
            <person name="Roehrig J."/>
            <person name="Ruller R."/>
            <person name="Salamov A."/>
            <person name="Salih N.S."/>
            <person name="Samson R.A."/>
            <person name="Sandor E."/>
            <person name="Sanguinetti M."/>
            <person name="Schuetze T."/>
            <person name="Sepcic K."/>
            <person name="Shelest E."/>
            <person name="Sherlock G."/>
            <person name="Sophianopoulou V."/>
            <person name="Squina F.M."/>
            <person name="Sun H."/>
            <person name="Susca A."/>
            <person name="Todd R.B."/>
            <person name="Tsang A."/>
            <person name="Unkles S.E."/>
            <person name="van de Wiele N."/>
            <person name="van Rossen-Uffink D."/>
            <person name="Oliveira J.V."/>
            <person name="Vesth T.C."/>
            <person name="Visser J."/>
            <person name="Yu J.-H."/>
            <person name="Zhou M."/>
            <person name="Andersen M.R."/>
            <person name="Archer D.B."/>
            <person name="Baker S.E."/>
            <person name="Benoit I."/>
            <person name="Brakhage A.A."/>
            <person name="Braus G.H."/>
            <person name="Fischer R."/>
            <person name="Frisvad J.C."/>
            <person name="Goldman G.H."/>
            <person name="Houbraken J."/>
            <person name="Oakley B."/>
            <person name="Pocsi I."/>
            <person name="Scazzocchio C."/>
            <person name="Seiboth B."/>
            <person name="vanKuyk P.A."/>
            <person name="Wortman J."/>
            <person name="Dyer P.S."/>
            <person name="Grigoriev I.V."/>
        </authorList>
    </citation>
    <scope>NUCLEOTIDE SEQUENCE [LARGE SCALE GENOMIC DNA]</scope>
    <source>
        <strain evidence="3">CBS 516.65</strain>
    </source>
</reference>
<dbReference type="InterPro" id="IPR036691">
    <property type="entry name" value="Endo/exonu/phosph_ase_sf"/>
</dbReference>
<dbReference type="OrthoDB" id="276515at2759"/>
<evidence type="ECO:0000313" key="3">
    <source>
        <dbReference type="Proteomes" id="UP000184300"/>
    </source>
</evidence>
<gene>
    <name evidence="2" type="ORF">ASPGLDRAFT_117163</name>
</gene>
<dbReference type="PANTHER" id="PTHR12121">
    <property type="entry name" value="CARBON CATABOLITE REPRESSOR PROTEIN 4"/>
    <property type="match status" value="1"/>
</dbReference>
<dbReference type="CDD" id="cd09083">
    <property type="entry name" value="EEP-1"/>
    <property type="match status" value="1"/>
</dbReference>